<gene>
    <name evidence="1" type="ORF">CALCODRAFT_504752</name>
</gene>
<keyword evidence="2" id="KW-1185">Reference proteome</keyword>
<evidence type="ECO:0000313" key="2">
    <source>
        <dbReference type="Proteomes" id="UP000076842"/>
    </source>
</evidence>
<name>A0A165C981_9BASI</name>
<dbReference type="InParanoid" id="A0A165C981"/>
<protein>
    <submittedName>
        <fullName evidence="1">Uncharacterized protein</fullName>
    </submittedName>
</protein>
<reference evidence="1 2" key="1">
    <citation type="journal article" date="2016" name="Mol. Biol. Evol.">
        <title>Comparative Genomics of Early-Diverging Mushroom-Forming Fungi Provides Insights into the Origins of Lignocellulose Decay Capabilities.</title>
        <authorList>
            <person name="Nagy L.G."/>
            <person name="Riley R."/>
            <person name="Tritt A."/>
            <person name="Adam C."/>
            <person name="Daum C."/>
            <person name="Floudas D."/>
            <person name="Sun H."/>
            <person name="Yadav J.S."/>
            <person name="Pangilinan J."/>
            <person name="Larsson K.H."/>
            <person name="Matsuura K."/>
            <person name="Barry K."/>
            <person name="Labutti K."/>
            <person name="Kuo R."/>
            <person name="Ohm R.A."/>
            <person name="Bhattacharya S.S."/>
            <person name="Shirouzu T."/>
            <person name="Yoshinaga Y."/>
            <person name="Martin F.M."/>
            <person name="Grigoriev I.V."/>
            <person name="Hibbett D.S."/>
        </authorList>
    </citation>
    <scope>NUCLEOTIDE SEQUENCE [LARGE SCALE GENOMIC DNA]</scope>
    <source>
        <strain evidence="1 2">HHB12733</strain>
    </source>
</reference>
<proteinExistence type="predicted"/>
<dbReference type="EMBL" id="KV424176">
    <property type="protein sequence ID" value="KZT50434.1"/>
    <property type="molecule type" value="Genomic_DNA"/>
</dbReference>
<organism evidence="1 2">
    <name type="scientific">Calocera cornea HHB12733</name>
    <dbReference type="NCBI Taxonomy" id="1353952"/>
    <lineage>
        <taxon>Eukaryota</taxon>
        <taxon>Fungi</taxon>
        <taxon>Dikarya</taxon>
        <taxon>Basidiomycota</taxon>
        <taxon>Agaricomycotina</taxon>
        <taxon>Dacrymycetes</taxon>
        <taxon>Dacrymycetales</taxon>
        <taxon>Dacrymycetaceae</taxon>
        <taxon>Calocera</taxon>
    </lineage>
</organism>
<dbReference type="AlphaFoldDB" id="A0A165C981"/>
<accession>A0A165C981</accession>
<evidence type="ECO:0000313" key="1">
    <source>
        <dbReference type="EMBL" id="KZT50434.1"/>
    </source>
</evidence>
<dbReference type="Proteomes" id="UP000076842">
    <property type="component" value="Unassembled WGS sequence"/>
</dbReference>
<sequence length="76" mass="8729">MHQQRALRLETVFSTAQMLLGTWASALEMGVQDQGLWGLIESARAKFERVYDAEDRTRFMGHKIRQMVPIDVLPPV</sequence>